<dbReference type="Pfam" id="PF04230">
    <property type="entry name" value="PS_pyruv_trans"/>
    <property type="match status" value="1"/>
</dbReference>
<proteinExistence type="predicted"/>
<evidence type="ECO:0000313" key="2">
    <source>
        <dbReference type="EMBL" id="MBB5350828.1"/>
    </source>
</evidence>
<organism evidence="2 3">
    <name type="scientific">Haloferula luteola</name>
    <dbReference type="NCBI Taxonomy" id="595692"/>
    <lineage>
        <taxon>Bacteria</taxon>
        <taxon>Pseudomonadati</taxon>
        <taxon>Verrucomicrobiota</taxon>
        <taxon>Verrucomicrobiia</taxon>
        <taxon>Verrucomicrobiales</taxon>
        <taxon>Verrucomicrobiaceae</taxon>
        <taxon>Haloferula</taxon>
    </lineage>
</organism>
<reference evidence="2 3" key="1">
    <citation type="submission" date="2020-08" db="EMBL/GenBank/DDBJ databases">
        <title>Genomic Encyclopedia of Type Strains, Phase IV (KMG-IV): sequencing the most valuable type-strain genomes for metagenomic binning, comparative biology and taxonomic classification.</title>
        <authorList>
            <person name="Goeker M."/>
        </authorList>
    </citation>
    <scope>NUCLEOTIDE SEQUENCE [LARGE SCALE GENOMIC DNA]</scope>
    <source>
        <strain evidence="2 3">YC6886</strain>
    </source>
</reference>
<evidence type="ECO:0000313" key="3">
    <source>
        <dbReference type="Proteomes" id="UP000557717"/>
    </source>
</evidence>
<dbReference type="RefSeq" id="WP_184016460.1">
    <property type="nucleotide sequence ID" value="NZ_JACHFD010000004.1"/>
</dbReference>
<evidence type="ECO:0000259" key="1">
    <source>
        <dbReference type="Pfam" id="PF04230"/>
    </source>
</evidence>
<sequence>MNYLYANLLPSINYGDYIIELATQKVLKRYLSPEDKLIPFYSKGTEPPDYKEGSKLIIPGCTQLTVGQHKALNLIDAEKVRSYCIAGSLWYKKFSPGILLRHRIIGRKGVDPDMSIVDKLSGIVGCRDSFTYRFLKQKGISCTYTGCPTLFISDFKEENSNGYVLFSFGRDKFYRQVWYGNQLKKMGHNVVGIVHERRDYERARAAGWKLPLIEFNDDVQLYLSYFKNAEFVVTGRLHGALPSFSFGKKVFYFGTNDTRTSILGDLGVTIFEHHEIPKMAKLAGKIQNSRALDMFQENTARVMEVITQS</sequence>
<dbReference type="InterPro" id="IPR007345">
    <property type="entry name" value="Polysacch_pyruvyl_Trfase"/>
</dbReference>
<keyword evidence="3" id="KW-1185">Reference proteome</keyword>
<dbReference type="AlphaFoldDB" id="A0A840V7W6"/>
<name>A0A840V7W6_9BACT</name>
<feature type="domain" description="Polysaccharide pyruvyl transferase" evidence="1">
    <location>
        <begin position="13"/>
        <end position="255"/>
    </location>
</feature>
<dbReference type="EMBL" id="JACHFD010000004">
    <property type="protein sequence ID" value="MBB5350828.1"/>
    <property type="molecule type" value="Genomic_DNA"/>
</dbReference>
<protein>
    <recommendedName>
        <fullName evidence="1">Polysaccharide pyruvyl transferase domain-containing protein</fullName>
    </recommendedName>
</protein>
<gene>
    <name evidence="2" type="ORF">HNR46_001062</name>
</gene>
<comment type="caution">
    <text evidence="2">The sequence shown here is derived from an EMBL/GenBank/DDBJ whole genome shotgun (WGS) entry which is preliminary data.</text>
</comment>
<dbReference type="Proteomes" id="UP000557717">
    <property type="component" value="Unassembled WGS sequence"/>
</dbReference>
<accession>A0A840V7W6</accession>